<organism evidence="1 2">
    <name type="scientific">Corynebacterium sanguinis</name>
    <dbReference type="NCBI Taxonomy" id="2594913"/>
    <lineage>
        <taxon>Bacteria</taxon>
        <taxon>Bacillati</taxon>
        <taxon>Actinomycetota</taxon>
        <taxon>Actinomycetes</taxon>
        <taxon>Mycobacteriales</taxon>
        <taxon>Corynebacteriaceae</taxon>
        <taxon>Corynebacterium</taxon>
    </lineage>
</organism>
<name>A0A838WVV2_9CORY</name>
<dbReference type="EMBL" id="JACEOR010000541">
    <property type="protein sequence ID" value="MBA4505999.1"/>
    <property type="molecule type" value="Genomic_DNA"/>
</dbReference>
<sequence>PDFIRGIARAGLAVLDATDQNATFAIVNPLDIETLLDFAMLDAPQYMDSVPIANPKNWTTSKAVERGTAVVGTKSAATFYELAGSPLRVEAEHIAHGGRDAALFGYTATLLNKPGGVAMIAIGQAAGA</sequence>
<dbReference type="Proteomes" id="UP000580709">
    <property type="component" value="Unassembled WGS sequence"/>
</dbReference>
<keyword evidence="2" id="KW-1185">Reference proteome</keyword>
<accession>A0A838WVV2</accession>
<dbReference type="AlphaFoldDB" id="A0A838WVV2"/>
<feature type="non-terminal residue" evidence="1">
    <location>
        <position position="1"/>
    </location>
</feature>
<gene>
    <name evidence="1" type="ORF">H0H28_11890</name>
</gene>
<reference evidence="1 2" key="1">
    <citation type="submission" date="2020-07" db="EMBL/GenBank/DDBJ databases">
        <authorList>
            <person name="Khare M."/>
        </authorList>
    </citation>
    <scope>NUCLEOTIDE SEQUENCE [LARGE SCALE GENOMIC DNA]</scope>
    <source>
        <strain evidence="1 2">P8776</strain>
    </source>
</reference>
<proteinExistence type="predicted"/>
<evidence type="ECO:0000313" key="1">
    <source>
        <dbReference type="EMBL" id="MBA4505999.1"/>
    </source>
</evidence>
<evidence type="ECO:0000313" key="2">
    <source>
        <dbReference type="Proteomes" id="UP000580709"/>
    </source>
</evidence>
<comment type="caution">
    <text evidence="1">The sequence shown here is derived from an EMBL/GenBank/DDBJ whole genome shotgun (WGS) entry which is preliminary data.</text>
</comment>
<protein>
    <submittedName>
        <fullName evidence="1">Uncharacterized protein</fullName>
    </submittedName>
</protein>